<dbReference type="GO" id="GO:0055046">
    <property type="term" value="P:microgametogenesis"/>
    <property type="evidence" value="ECO:0007669"/>
    <property type="project" value="UniProtKB-ARBA"/>
</dbReference>
<reference evidence="7" key="2">
    <citation type="submission" date="2023-05" db="EMBL/GenBank/DDBJ databases">
        <authorList>
            <person name="Schelkunov M.I."/>
        </authorList>
    </citation>
    <scope>NUCLEOTIDE SEQUENCE</scope>
    <source>
        <strain evidence="7">Hsosn_3</strain>
        <tissue evidence="7">Leaf</tissue>
    </source>
</reference>
<evidence type="ECO:0000313" key="8">
    <source>
        <dbReference type="Proteomes" id="UP001237642"/>
    </source>
</evidence>
<dbReference type="GO" id="GO:0051707">
    <property type="term" value="P:response to other organism"/>
    <property type="evidence" value="ECO:0007669"/>
    <property type="project" value="UniProtKB-ARBA"/>
</dbReference>
<dbReference type="InterPro" id="IPR050216">
    <property type="entry name" value="LRR_domain-containing"/>
</dbReference>
<keyword evidence="3 5" id="KW-0175">Coiled coil</keyword>
<dbReference type="InterPro" id="IPR003591">
    <property type="entry name" value="Leu-rich_rpt_typical-subtyp"/>
</dbReference>
<evidence type="ECO:0000256" key="1">
    <source>
        <dbReference type="ARBA" id="ARBA00022614"/>
    </source>
</evidence>
<dbReference type="PROSITE" id="PS51450">
    <property type="entry name" value="LRR"/>
    <property type="match status" value="3"/>
</dbReference>
<evidence type="ECO:0000256" key="2">
    <source>
        <dbReference type="ARBA" id="ARBA00022737"/>
    </source>
</evidence>
<evidence type="ECO:0000259" key="6">
    <source>
        <dbReference type="Pfam" id="PF23598"/>
    </source>
</evidence>
<name>A0AAD8H3R3_9APIA</name>
<protein>
    <submittedName>
        <fullName evidence="7">Plant intracellular Ras-group-related LRR protein 9-like</fullName>
    </submittedName>
</protein>
<proteinExistence type="inferred from homology"/>
<dbReference type="FunFam" id="3.80.10.10:FF:000610">
    <property type="entry name" value="Plant intracellular Ras-group-related LRR protein 9"/>
    <property type="match status" value="1"/>
</dbReference>
<dbReference type="Pfam" id="PF13855">
    <property type="entry name" value="LRR_8"/>
    <property type="match status" value="1"/>
</dbReference>
<gene>
    <name evidence="7" type="ORF">POM88_044137</name>
</gene>
<evidence type="ECO:0000256" key="5">
    <source>
        <dbReference type="SAM" id="Coils"/>
    </source>
</evidence>
<evidence type="ECO:0000256" key="4">
    <source>
        <dbReference type="ARBA" id="ARBA00023786"/>
    </source>
</evidence>
<evidence type="ECO:0000256" key="3">
    <source>
        <dbReference type="ARBA" id="ARBA00023054"/>
    </source>
</evidence>
<dbReference type="AlphaFoldDB" id="A0AAD8H3R3"/>
<dbReference type="SMART" id="SM00369">
    <property type="entry name" value="LRR_TYP"/>
    <property type="match status" value="8"/>
</dbReference>
<dbReference type="EMBL" id="JAUIZM010000010">
    <property type="protein sequence ID" value="KAK1359663.1"/>
    <property type="molecule type" value="Genomic_DNA"/>
</dbReference>
<organism evidence="7 8">
    <name type="scientific">Heracleum sosnowskyi</name>
    <dbReference type="NCBI Taxonomy" id="360622"/>
    <lineage>
        <taxon>Eukaryota</taxon>
        <taxon>Viridiplantae</taxon>
        <taxon>Streptophyta</taxon>
        <taxon>Embryophyta</taxon>
        <taxon>Tracheophyta</taxon>
        <taxon>Spermatophyta</taxon>
        <taxon>Magnoliopsida</taxon>
        <taxon>eudicotyledons</taxon>
        <taxon>Gunneridae</taxon>
        <taxon>Pentapetalae</taxon>
        <taxon>asterids</taxon>
        <taxon>campanulids</taxon>
        <taxon>Apiales</taxon>
        <taxon>Apiaceae</taxon>
        <taxon>Apioideae</taxon>
        <taxon>apioid superclade</taxon>
        <taxon>Tordylieae</taxon>
        <taxon>Tordyliinae</taxon>
        <taxon>Heracleum</taxon>
    </lineage>
</organism>
<dbReference type="SMART" id="SM00364">
    <property type="entry name" value="LRR_BAC"/>
    <property type="match status" value="7"/>
</dbReference>
<feature type="domain" description="Disease resistance R13L4/SHOC-2-like LRR" evidence="6">
    <location>
        <begin position="349"/>
        <end position="411"/>
    </location>
</feature>
<reference evidence="7" key="1">
    <citation type="submission" date="2023-02" db="EMBL/GenBank/DDBJ databases">
        <title>Genome of toxic invasive species Heracleum sosnowskyi carries increased number of genes despite the absence of recent whole-genome duplications.</title>
        <authorList>
            <person name="Schelkunov M."/>
            <person name="Shtratnikova V."/>
            <person name="Makarenko M."/>
            <person name="Klepikova A."/>
            <person name="Omelchenko D."/>
            <person name="Novikova G."/>
            <person name="Obukhova E."/>
            <person name="Bogdanov V."/>
            <person name="Penin A."/>
            <person name="Logacheva M."/>
        </authorList>
    </citation>
    <scope>NUCLEOTIDE SEQUENCE</scope>
    <source>
        <strain evidence="7">Hsosn_3</strain>
        <tissue evidence="7">Leaf</tissue>
    </source>
</reference>
<sequence>MDPSPRSLPILSYVMKKFPSFKRQVPSDFDVEQPLPMSPSTLPGPYFELKERMPHLTNPTLISEMRAAVADVSQTRSILKKLGSRPDHEAVDIAKARLAQIEDELEEVELADLDKANLKKKEAEREKQMYKTVISLDEMHESYGKLLMEAEARLEKIYEAAAAGYNGGDDVAVVEEVNEEVVRILQEASQTLVERIDLAKKQLRFLPEAFGKIRTLVALNLSTNQFQMIPDSIAGLENLEELNLSSNILTSLPESIGLLLKLKILDVSNNKLVALPDSISHCKSLVELNASFNKLAYLPTKIGFELVNLCRLSIQLNKIRSLPTSIGEMSSLLFLDVHFNELQGLPHSIGNLTNLEYLNLSSNFSDLTELPESFGDLTNLQELDLSNNQIRELPLTFRRLKNLYKLNLEENPIVIPPKETVKAGVEAVKAFMTQRWHDLLEEEEEREKLEALDETQKGWFTRSTSWLKDSVTTVSTNFSDYIAADGKPNKDPALDQQL</sequence>
<keyword evidence="8" id="KW-1185">Reference proteome</keyword>
<dbReference type="FunFam" id="3.80.10.10:FF:000746">
    <property type="entry name" value="Plant intracellular Ras-group-related LRR protein 2"/>
    <property type="match status" value="1"/>
</dbReference>
<dbReference type="GO" id="GO:0005737">
    <property type="term" value="C:cytoplasm"/>
    <property type="evidence" value="ECO:0007669"/>
    <property type="project" value="TreeGrafter"/>
</dbReference>
<dbReference type="InterPro" id="IPR032675">
    <property type="entry name" value="LRR_dom_sf"/>
</dbReference>
<dbReference type="Pfam" id="PF23598">
    <property type="entry name" value="LRR_14"/>
    <property type="match status" value="1"/>
</dbReference>
<keyword evidence="1" id="KW-0433">Leucine-rich repeat</keyword>
<dbReference type="GO" id="GO:0006952">
    <property type="term" value="P:defense response"/>
    <property type="evidence" value="ECO:0007669"/>
    <property type="project" value="UniProtKB-ARBA"/>
</dbReference>
<dbReference type="PANTHER" id="PTHR48051:SF54">
    <property type="entry name" value="LEUCINE-RICH REPEAT-CONTAINING PROTEIN"/>
    <property type="match status" value="1"/>
</dbReference>
<comment type="similarity">
    <text evidence="4">Belongs to the SHOC2 family.</text>
</comment>
<dbReference type="PRINTS" id="PR00019">
    <property type="entry name" value="LEURICHRPT"/>
</dbReference>
<dbReference type="PANTHER" id="PTHR48051">
    <property type="match status" value="1"/>
</dbReference>
<keyword evidence="2" id="KW-0677">Repeat</keyword>
<feature type="coiled-coil region" evidence="5">
    <location>
        <begin position="91"/>
        <end position="133"/>
    </location>
</feature>
<comment type="caution">
    <text evidence="7">The sequence shown here is derived from an EMBL/GenBank/DDBJ whole genome shotgun (WGS) entry which is preliminary data.</text>
</comment>
<dbReference type="Proteomes" id="UP001237642">
    <property type="component" value="Unassembled WGS sequence"/>
</dbReference>
<accession>A0AAD8H3R3</accession>
<evidence type="ECO:0000313" key="7">
    <source>
        <dbReference type="EMBL" id="KAK1359663.1"/>
    </source>
</evidence>
<dbReference type="Gene3D" id="3.80.10.10">
    <property type="entry name" value="Ribonuclease Inhibitor"/>
    <property type="match status" value="2"/>
</dbReference>
<dbReference type="InterPro" id="IPR001611">
    <property type="entry name" value="Leu-rich_rpt"/>
</dbReference>
<dbReference type="InterPro" id="IPR055414">
    <property type="entry name" value="LRR_R13L4/SHOC2-like"/>
</dbReference>
<dbReference type="SUPFAM" id="SSF52058">
    <property type="entry name" value="L domain-like"/>
    <property type="match status" value="1"/>
</dbReference>